<feature type="compositionally biased region" description="Polar residues" evidence="2">
    <location>
        <begin position="262"/>
        <end position="276"/>
    </location>
</feature>
<feature type="repeat" description="TPR" evidence="1">
    <location>
        <begin position="134"/>
        <end position="167"/>
    </location>
</feature>
<feature type="compositionally biased region" description="Basic and acidic residues" evidence="2">
    <location>
        <begin position="243"/>
        <end position="257"/>
    </location>
</feature>
<evidence type="ECO:0000256" key="3">
    <source>
        <dbReference type="SAM" id="Phobius"/>
    </source>
</evidence>
<dbReference type="Proteomes" id="UP000434052">
    <property type="component" value="Unassembled WGS sequence"/>
</dbReference>
<evidence type="ECO:0000313" key="5">
    <source>
        <dbReference type="EMBL" id="TVM33080.1"/>
    </source>
</evidence>
<keyword evidence="7" id="KW-1185">Reference proteome</keyword>
<keyword evidence="3" id="KW-0472">Membrane</keyword>
<evidence type="ECO:0000313" key="7">
    <source>
        <dbReference type="Proteomes" id="UP000503251"/>
    </source>
</evidence>
<dbReference type="RefSeq" id="WP_144305807.1">
    <property type="nucleotide sequence ID" value="NZ_CP039543.1"/>
</dbReference>
<dbReference type="EMBL" id="CP039543">
    <property type="protein sequence ID" value="QJT08454.1"/>
    <property type="molecule type" value="Genomic_DNA"/>
</dbReference>
<gene>
    <name evidence="5" type="ORF">DQK91_13030</name>
    <name evidence="4" type="ORF">E8L03_05715</name>
</gene>
<evidence type="ECO:0000256" key="2">
    <source>
        <dbReference type="SAM" id="MobiDB-lite"/>
    </source>
</evidence>
<dbReference type="Proteomes" id="UP000503251">
    <property type="component" value="Chromosome"/>
</dbReference>
<dbReference type="PROSITE" id="PS50005">
    <property type="entry name" value="TPR"/>
    <property type="match status" value="2"/>
</dbReference>
<feature type="region of interest" description="Disordered" evidence="2">
    <location>
        <begin position="1"/>
        <end position="29"/>
    </location>
</feature>
<feature type="repeat" description="TPR" evidence="1">
    <location>
        <begin position="168"/>
        <end position="201"/>
    </location>
</feature>
<dbReference type="Gene3D" id="1.25.40.10">
    <property type="entry name" value="Tetratricopeptide repeat domain"/>
    <property type="match status" value="1"/>
</dbReference>
<keyword evidence="3" id="KW-0812">Transmembrane</keyword>
<sequence>MAKKKKQPRKPAPQTASKKQQDPGAGAMTKGPRRVILAIVLGGFALIFAASFIYRMNHTLVRKMVPNPAHEHGDEQAQQSMPPGSMPPGMPGSGSMGGQTMPPAMPGSGMGQNGEGMGQIRELMQKMKESPNDPDVLIGISKQFLAMGDADSAGNFLQRALVADPSNVEAMTLLSMVRFDNQEYEESARLLERLVTLDPNNATHFYNLGMVEKHFLDNPEKGHQDLETALRLAGEGTDMSQRIAKELETPAHDHDRSGTGAPAQTGNQTSGNQTGS</sequence>
<organism evidence="5 6">
    <name type="scientific">Oceanidesulfovibrio marinus</name>
    <dbReference type="NCBI Taxonomy" id="370038"/>
    <lineage>
        <taxon>Bacteria</taxon>
        <taxon>Pseudomonadati</taxon>
        <taxon>Thermodesulfobacteriota</taxon>
        <taxon>Desulfovibrionia</taxon>
        <taxon>Desulfovibrionales</taxon>
        <taxon>Desulfovibrionaceae</taxon>
        <taxon>Oceanidesulfovibrio</taxon>
    </lineage>
</organism>
<dbReference type="Pfam" id="PF14559">
    <property type="entry name" value="TPR_19"/>
    <property type="match status" value="1"/>
</dbReference>
<feature type="region of interest" description="Disordered" evidence="2">
    <location>
        <begin position="68"/>
        <end position="98"/>
    </location>
</feature>
<dbReference type="EMBL" id="QMIF01000008">
    <property type="protein sequence ID" value="TVM33080.1"/>
    <property type="molecule type" value="Genomic_DNA"/>
</dbReference>
<name>A0A6P1ZIW5_9BACT</name>
<dbReference type="AlphaFoldDB" id="A0A6P1ZIW5"/>
<feature type="transmembrane region" description="Helical" evidence="3">
    <location>
        <begin position="35"/>
        <end position="54"/>
    </location>
</feature>
<keyword evidence="3" id="KW-1133">Transmembrane helix</keyword>
<evidence type="ECO:0000313" key="4">
    <source>
        <dbReference type="EMBL" id="QJT08454.1"/>
    </source>
</evidence>
<evidence type="ECO:0000256" key="1">
    <source>
        <dbReference type="PROSITE-ProRule" id="PRU00339"/>
    </source>
</evidence>
<dbReference type="SUPFAM" id="SSF48452">
    <property type="entry name" value="TPR-like"/>
    <property type="match status" value="1"/>
</dbReference>
<reference evidence="5 6" key="1">
    <citation type="submission" date="2018-06" db="EMBL/GenBank/DDBJ databases">
        <title>Complete genome of Desulfovibrio marinus P48SEP.</title>
        <authorList>
            <person name="Crispim J.S."/>
            <person name="Vidigal P.M.P."/>
            <person name="Silva L.C.F."/>
            <person name="Araujo L.C."/>
            <person name="Laguardia C.N."/>
            <person name="Dias R.S."/>
            <person name="Sousa M.P."/>
            <person name="Paula S.O."/>
            <person name="Silva C."/>
        </authorList>
    </citation>
    <scope>NUCLEOTIDE SEQUENCE [LARGE SCALE GENOMIC DNA]</scope>
    <source>
        <strain evidence="5 6">P48SEP</strain>
    </source>
</reference>
<feature type="region of interest" description="Disordered" evidence="2">
    <location>
        <begin position="243"/>
        <end position="276"/>
    </location>
</feature>
<protein>
    <submittedName>
        <fullName evidence="4">Tetratricopeptide repeat protein</fullName>
    </submittedName>
</protein>
<dbReference type="InterPro" id="IPR011990">
    <property type="entry name" value="TPR-like_helical_dom_sf"/>
</dbReference>
<proteinExistence type="predicted"/>
<dbReference type="InterPro" id="IPR019734">
    <property type="entry name" value="TPR_rpt"/>
</dbReference>
<accession>A0A6P1ZIW5</accession>
<reference evidence="4 7" key="2">
    <citation type="submission" date="2019-04" db="EMBL/GenBank/DDBJ databases">
        <title>Isolation and culture of sulfate reducing bacteria from the cold seep of the South China Sea.</title>
        <authorList>
            <person name="Sun C."/>
            <person name="Liu R."/>
        </authorList>
    </citation>
    <scope>NUCLEOTIDE SEQUENCE [LARGE SCALE GENOMIC DNA]</scope>
    <source>
        <strain evidence="4 7">CS1</strain>
    </source>
</reference>
<dbReference type="OrthoDB" id="5459082at2"/>
<keyword evidence="1" id="KW-0802">TPR repeat</keyword>
<evidence type="ECO:0000313" key="6">
    <source>
        <dbReference type="Proteomes" id="UP000434052"/>
    </source>
</evidence>